<reference evidence="2" key="1">
    <citation type="submission" date="2022-08" db="EMBL/GenBank/DDBJ databases">
        <title>Genome sequencing of akame (Lates japonicus).</title>
        <authorList>
            <person name="Hashiguchi Y."/>
            <person name="Takahashi H."/>
        </authorList>
    </citation>
    <scope>NUCLEOTIDE SEQUENCE</scope>
    <source>
        <strain evidence="2">Kochi</strain>
    </source>
</reference>
<feature type="non-terminal residue" evidence="2">
    <location>
        <position position="1"/>
    </location>
</feature>
<accession>A0AAD3NIU5</accession>
<dbReference type="EMBL" id="BRZM01001249">
    <property type="protein sequence ID" value="GLD72834.1"/>
    <property type="molecule type" value="Genomic_DNA"/>
</dbReference>
<dbReference type="InterPro" id="IPR027267">
    <property type="entry name" value="AH/BAR_dom_sf"/>
</dbReference>
<name>A0AAD3NIU5_LATJO</name>
<sequence length="69" mass="7632">MEEDPRGEGWAGIDDVETDVVEIEAKLDKLVKLCSGMIEAGRAYVSANKLFVNGIKDLSQQCKKEEMIS</sequence>
<comment type="caution">
    <text evidence="2">The sequence shown here is derived from an EMBL/GenBank/DDBJ whole genome shotgun (WGS) entry which is preliminary data.</text>
</comment>
<organism evidence="2 3">
    <name type="scientific">Lates japonicus</name>
    <name type="common">Japanese lates</name>
    <dbReference type="NCBI Taxonomy" id="270547"/>
    <lineage>
        <taxon>Eukaryota</taxon>
        <taxon>Metazoa</taxon>
        <taxon>Chordata</taxon>
        <taxon>Craniata</taxon>
        <taxon>Vertebrata</taxon>
        <taxon>Euteleostomi</taxon>
        <taxon>Actinopterygii</taxon>
        <taxon>Neopterygii</taxon>
        <taxon>Teleostei</taxon>
        <taxon>Neoteleostei</taxon>
        <taxon>Acanthomorphata</taxon>
        <taxon>Carangaria</taxon>
        <taxon>Carangaria incertae sedis</taxon>
        <taxon>Centropomidae</taxon>
        <taxon>Lates</taxon>
    </lineage>
</organism>
<dbReference type="AlphaFoldDB" id="A0AAD3NIU5"/>
<protein>
    <submittedName>
        <fullName evidence="2">Arf-GAP with coiled-coil, ANK repeat and PH domain-containing protein 3</fullName>
    </submittedName>
</protein>
<dbReference type="Proteomes" id="UP001279410">
    <property type="component" value="Unassembled WGS sequence"/>
</dbReference>
<dbReference type="InterPro" id="IPR004148">
    <property type="entry name" value="BAR_dom"/>
</dbReference>
<feature type="domain" description="BAR" evidence="1">
    <location>
        <begin position="13"/>
        <end position="68"/>
    </location>
</feature>
<dbReference type="GO" id="GO:0005737">
    <property type="term" value="C:cytoplasm"/>
    <property type="evidence" value="ECO:0007669"/>
    <property type="project" value="InterPro"/>
</dbReference>
<keyword evidence="3" id="KW-1185">Reference proteome</keyword>
<dbReference type="Gene3D" id="1.20.1270.60">
    <property type="entry name" value="Arfaptin homology (AH) domain/BAR domain"/>
    <property type="match status" value="1"/>
</dbReference>
<dbReference type="SUPFAM" id="SSF103657">
    <property type="entry name" value="BAR/IMD domain-like"/>
    <property type="match status" value="1"/>
</dbReference>
<gene>
    <name evidence="2" type="ORF">AKAME5_002415900</name>
</gene>
<dbReference type="Pfam" id="PF16746">
    <property type="entry name" value="BAR_3"/>
    <property type="match status" value="1"/>
</dbReference>
<proteinExistence type="predicted"/>
<evidence type="ECO:0000313" key="2">
    <source>
        <dbReference type="EMBL" id="GLD72834.1"/>
    </source>
</evidence>
<evidence type="ECO:0000259" key="1">
    <source>
        <dbReference type="Pfam" id="PF16746"/>
    </source>
</evidence>
<evidence type="ECO:0000313" key="3">
    <source>
        <dbReference type="Proteomes" id="UP001279410"/>
    </source>
</evidence>